<name>A0A0K2JGY4_SPIKU</name>
<dbReference type="InterPro" id="IPR012337">
    <property type="entry name" value="RNaseH-like_sf"/>
</dbReference>
<evidence type="ECO:0000313" key="2">
    <source>
        <dbReference type="EMBL" id="ALA97845.1"/>
    </source>
</evidence>
<dbReference type="RefSeq" id="WP_053391021.1">
    <property type="nucleotide sequence ID" value="NZ_CP010899.1"/>
</dbReference>
<feature type="domain" description="Integrase catalytic" evidence="1">
    <location>
        <begin position="156"/>
        <end position="326"/>
    </location>
</feature>
<dbReference type="GO" id="GO:0003676">
    <property type="term" value="F:nucleic acid binding"/>
    <property type="evidence" value="ECO:0007669"/>
    <property type="project" value="InterPro"/>
</dbReference>
<evidence type="ECO:0000313" key="3">
    <source>
        <dbReference type="Proteomes" id="UP000062963"/>
    </source>
</evidence>
<dbReference type="SUPFAM" id="SSF53098">
    <property type="entry name" value="Ribonuclease H-like"/>
    <property type="match status" value="1"/>
</dbReference>
<dbReference type="GO" id="GO:0015074">
    <property type="term" value="P:DNA integration"/>
    <property type="evidence" value="ECO:0007669"/>
    <property type="project" value="InterPro"/>
</dbReference>
<dbReference type="PROSITE" id="PS50994">
    <property type="entry name" value="INTEGRASE"/>
    <property type="match status" value="1"/>
</dbReference>
<dbReference type="EMBL" id="CP010899">
    <property type="protein sequence ID" value="ALA97845.1"/>
    <property type="molecule type" value="Genomic_DNA"/>
</dbReference>
<dbReference type="NCBIfam" id="NF033563">
    <property type="entry name" value="transpos_IS30"/>
    <property type="match status" value="1"/>
</dbReference>
<dbReference type="OrthoDB" id="396854at2"/>
<organism evidence="2 3">
    <name type="scientific">Spiroplasma kunkelii CR2-3x</name>
    <dbReference type="NCBI Taxonomy" id="273035"/>
    <lineage>
        <taxon>Bacteria</taxon>
        <taxon>Bacillati</taxon>
        <taxon>Mycoplasmatota</taxon>
        <taxon>Mollicutes</taxon>
        <taxon>Entomoplasmatales</taxon>
        <taxon>Spiroplasmataceae</taxon>
        <taxon>Spiroplasma</taxon>
    </lineage>
</organism>
<dbReference type="PATRIC" id="fig|273035.7.peg.1180"/>
<dbReference type="GO" id="GO:0005829">
    <property type="term" value="C:cytosol"/>
    <property type="evidence" value="ECO:0007669"/>
    <property type="project" value="TreeGrafter"/>
</dbReference>
<gene>
    <name evidence="2" type="ORF">SKUN_00958</name>
</gene>
<dbReference type="KEGG" id="skn:SKUN_00958"/>
<proteinExistence type="predicted"/>
<dbReference type="GO" id="GO:0032196">
    <property type="term" value="P:transposition"/>
    <property type="evidence" value="ECO:0007669"/>
    <property type="project" value="TreeGrafter"/>
</dbReference>
<dbReference type="InterPro" id="IPR051917">
    <property type="entry name" value="Transposase-Integrase"/>
</dbReference>
<sequence length="327" mass="39403">MKDYTHVKYDERDLFEDLLSSNACKKKNGTINMSEIARQTNRGINTVKREINRFKKIEDYTAVEAHKDYYKKRKKCIKKLPEFTEEQLNFIQIRFNKYRDTPEQLIYRYFFKFNVKFPACVKTFYKWVRLGEFGLKKENLRYRGKKFKTKGKKDNRGQLTNFKSIWNIENKFSNVGWFEMDTVVGKNHQSSLLVLIEQSSKKYFAIKLENNTANEVFEKFKELVKVNNLIGKMKGIITDRGREFYKWRELEIFAETQIYFCDAGKLRQKPLIEYMNSELRHWFYKGTDFNKVSQKKLNWVVNDVINEKIRPCLNWISAKDIFLQNIK</sequence>
<dbReference type="Proteomes" id="UP000062963">
    <property type="component" value="Chromosome"/>
</dbReference>
<reference evidence="2 3" key="1">
    <citation type="journal article" date="2015" name="Genome Announc.">
        <title>Complete Genome Sequence of Spiroplasma kunkelii Strain CR2-3x, Causal Agent of Corn Stunt Disease in Zea mays L.</title>
        <authorList>
            <person name="Davis R.E."/>
            <person name="Shao J."/>
            <person name="Dally E.L."/>
            <person name="Zhao Y."/>
            <person name="Gasparich G.E."/>
            <person name="Gaynor B.J."/>
            <person name="Athey J.C."/>
            <person name="Harrison N.A."/>
            <person name="Donofrio N."/>
        </authorList>
    </citation>
    <scope>NUCLEOTIDE SEQUENCE [LARGE SCALE GENOMIC DNA]</scope>
    <source>
        <strain evidence="2 3">CR2-3x</strain>
    </source>
</reference>
<protein>
    <submittedName>
        <fullName evidence="2">Spiroplasmavirus-related protein</fullName>
    </submittedName>
</protein>
<dbReference type="InterPro" id="IPR036397">
    <property type="entry name" value="RNaseH_sf"/>
</dbReference>
<dbReference type="InterPro" id="IPR053392">
    <property type="entry name" value="Transposase_IS30-like"/>
</dbReference>
<accession>A0A0K2JGY4</accession>
<evidence type="ECO:0000259" key="1">
    <source>
        <dbReference type="PROSITE" id="PS50994"/>
    </source>
</evidence>
<dbReference type="GO" id="GO:0004803">
    <property type="term" value="F:transposase activity"/>
    <property type="evidence" value="ECO:0007669"/>
    <property type="project" value="TreeGrafter"/>
</dbReference>
<dbReference type="Gene3D" id="3.30.420.10">
    <property type="entry name" value="Ribonuclease H-like superfamily/Ribonuclease H"/>
    <property type="match status" value="1"/>
</dbReference>
<dbReference type="AlphaFoldDB" id="A0A0K2JGY4"/>
<dbReference type="PANTHER" id="PTHR10948">
    <property type="entry name" value="TRANSPOSASE"/>
    <property type="match status" value="1"/>
</dbReference>
<keyword evidence="3" id="KW-1185">Reference proteome</keyword>
<dbReference type="InterPro" id="IPR001584">
    <property type="entry name" value="Integrase_cat-core"/>
</dbReference>
<dbReference type="PANTHER" id="PTHR10948:SF23">
    <property type="entry name" value="TRANSPOSASE INSI FOR INSERTION SEQUENCE ELEMENT IS30A-RELATED"/>
    <property type="match status" value="1"/>
</dbReference>